<accession>A0A8J9YBP5</accession>
<dbReference type="OrthoDB" id="7462662at2759"/>
<keyword evidence="2" id="KW-1185">Reference proteome</keyword>
<evidence type="ECO:0000313" key="1">
    <source>
        <dbReference type="EMBL" id="CAH0726459.1"/>
    </source>
</evidence>
<evidence type="ECO:0000313" key="2">
    <source>
        <dbReference type="Proteomes" id="UP000838878"/>
    </source>
</evidence>
<gene>
    <name evidence="1" type="ORF">BINO364_LOCUS11915</name>
</gene>
<proteinExistence type="predicted"/>
<protein>
    <submittedName>
        <fullName evidence="1">Uncharacterized protein</fullName>
    </submittedName>
</protein>
<name>A0A8J9YBP5_9NEOP</name>
<dbReference type="Proteomes" id="UP000838878">
    <property type="component" value="Chromosome 6"/>
</dbReference>
<dbReference type="EMBL" id="OV170226">
    <property type="protein sequence ID" value="CAH0726459.1"/>
    <property type="molecule type" value="Genomic_DNA"/>
</dbReference>
<dbReference type="AlphaFoldDB" id="A0A8J9YBP5"/>
<reference evidence="1" key="1">
    <citation type="submission" date="2021-12" db="EMBL/GenBank/DDBJ databases">
        <authorList>
            <person name="Martin H S."/>
        </authorList>
    </citation>
    <scope>NUCLEOTIDE SEQUENCE</scope>
</reference>
<organism evidence="1 2">
    <name type="scientific">Brenthis ino</name>
    <name type="common">lesser marbled fritillary</name>
    <dbReference type="NCBI Taxonomy" id="405034"/>
    <lineage>
        <taxon>Eukaryota</taxon>
        <taxon>Metazoa</taxon>
        <taxon>Ecdysozoa</taxon>
        <taxon>Arthropoda</taxon>
        <taxon>Hexapoda</taxon>
        <taxon>Insecta</taxon>
        <taxon>Pterygota</taxon>
        <taxon>Neoptera</taxon>
        <taxon>Endopterygota</taxon>
        <taxon>Lepidoptera</taxon>
        <taxon>Glossata</taxon>
        <taxon>Ditrysia</taxon>
        <taxon>Papilionoidea</taxon>
        <taxon>Nymphalidae</taxon>
        <taxon>Heliconiinae</taxon>
        <taxon>Argynnini</taxon>
        <taxon>Brenthis</taxon>
    </lineage>
</organism>
<sequence>MNAQVPRRCCGVASSWCCTVRWRRSLPSPRVPAAPPLSLAKNHNAIARTADVERLTTTGITQPVYTQMRCNSHAIHHDGLVAAEKDFS</sequence>
<feature type="non-terminal residue" evidence="1">
    <location>
        <position position="88"/>
    </location>
</feature>